<dbReference type="Proteomes" id="UP000182057">
    <property type="component" value="Unassembled WGS sequence"/>
</dbReference>
<protein>
    <recommendedName>
        <fullName evidence="1">DUF7033 domain-containing protein</fullName>
    </recommendedName>
</protein>
<dbReference type="Pfam" id="PF23019">
    <property type="entry name" value="DUF7033"/>
    <property type="match status" value="1"/>
</dbReference>
<dbReference type="CDD" id="cd10931">
    <property type="entry name" value="CE4_u7"/>
    <property type="match status" value="1"/>
</dbReference>
<dbReference type="EMBL" id="FMMM01000070">
    <property type="protein sequence ID" value="SCQ23532.1"/>
    <property type="molecule type" value="Genomic_DNA"/>
</dbReference>
<gene>
    <name evidence="2" type="ORF">TFUB20_02094</name>
</gene>
<evidence type="ECO:0000313" key="3">
    <source>
        <dbReference type="Proteomes" id="UP000182057"/>
    </source>
</evidence>
<dbReference type="RefSeq" id="WP_256122234.1">
    <property type="nucleotide sequence ID" value="NZ_FMMM01000070.1"/>
</dbReference>
<proteinExistence type="predicted"/>
<reference evidence="2 3" key="1">
    <citation type="submission" date="2016-09" db="EMBL/GenBank/DDBJ databases">
        <authorList>
            <person name="Capua I."/>
            <person name="De Benedictis P."/>
            <person name="Joannis T."/>
            <person name="Lombin L.H."/>
            <person name="Cattoli G."/>
        </authorList>
    </citation>
    <scope>NUCLEOTIDE SEQUENCE [LARGE SCALE GENOMIC DNA]</scope>
    <source>
        <strain evidence="2 3">UB20</strain>
    </source>
</reference>
<dbReference type="InterPro" id="IPR054297">
    <property type="entry name" value="DUF7033"/>
</dbReference>
<feature type="domain" description="DUF7033" evidence="1">
    <location>
        <begin position="94"/>
        <end position="180"/>
    </location>
</feature>
<name>A0A1D3UU02_TANFO</name>
<sequence>MGANEMTDIEAYIVRFLLGDHLTEDVYRLVGYTSDPRDYANYKLVIVPSGFFNEEVYGTASTLPRLPLPTIENIPLLFGSTDVARVGDTLVTRADFIASTFFLISRYEEWMRKDCRDKHGRFPGKESLPARGRFIDRAVIDEYGSLLRKWLRQAGCNAPEPPEAFRRIHLTHDVDAPFRCRTWKHVARETLKGNIYHALRWKYGKLEDDPLYTFPWMLKQGENMRKIFGEEHCQSIVFFRAGGSDARDKPHYDLNSKDMQQLLKLCRGYEAIIGLHTSYEAGRQPGFILSEKQTLEKASGFAITQNRHHFLTSREPEDMEALEASGLTDDYTMGYADMAGFRLGTSRAVRYINPATRRLSSSLTLHPLTVMDSTLSEPKYMNLDEGQALRYCMHLADTTRKMNGELTLLWHNTSATLRCGYLKNLYSKILYWLTM</sequence>
<dbReference type="AlphaFoldDB" id="A0A1D3UU02"/>
<evidence type="ECO:0000259" key="1">
    <source>
        <dbReference type="Pfam" id="PF23019"/>
    </source>
</evidence>
<evidence type="ECO:0000313" key="2">
    <source>
        <dbReference type="EMBL" id="SCQ23532.1"/>
    </source>
</evidence>
<accession>A0A1D3UU02</accession>
<organism evidence="2 3">
    <name type="scientific">Tannerella forsythia</name>
    <name type="common">Bacteroides forsythus</name>
    <dbReference type="NCBI Taxonomy" id="28112"/>
    <lineage>
        <taxon>Bacteria</taxon>
        <taxon>Pseudomonadati</taxon>
        <taxon>Bacteroidota</taxon>
        <taxon>Bacteroidia</taxon>
        <taxon>Bacteroidales</taxon>
        <taxon>Tannerellaceae</taxon>
        <taxon>Tannerella</taxon>
    </lineage>
</organism>